<evidence type="ECO:0000259" key="9">
    <source>
        <dbReference type="Pfam" id="PF01979"/>
    </source>
</evidence>
<dbReference type="InterPro" id="IPR003764">
    <property type="entry name" value="GlcNAc_6-P_deAcase"/>
</dbReference>
<reference evidence="11" key="1">
    <citation type="submission" date="2009-09" db="EMBL/GenBank/DDBJ databases">
        <title>The complete chromosome of Alicyclobacillus acidocaldarius subsp. acidocaldarius DSM 446.</title>
        <authorList>
            <consortium name="US DOE Joint Genome Institute (JGI-PGF)"/>
            <person name="Lucas S."/>
            <person name="Copeland A."/>
            <person name="Lapidus A."/>
            <person name="Glavina del Rio T."/>
            <person name="Dalin E."/>
            <person name="Tice H."/>
            <person name="Bruce D."/>
            <person name="Goodwin L."/>
            <person name="Pitluck S."/>
            <person name="Kyrpides N."/>
            <person name="Mavromatis K."/>
            <person name="Ivanova N."/>
            <person name="Ovchinnikova G."/>
            <person name="Chertkov O."/>
            <person name="Sims D."/>
            <person name="Brettin T."/>
            <person name="Detter J.C."/>
            <person name="Han C."/>
            <person name="Larimer F."/>
            <person name="Land M."/>
            <person name="Hauser L."/>
            <person name="Markowitz V."/>
            <person name="Cheng J.-F."/>
            <person name="Hugenholtz P."/>
            <person name="Woyke T."/>
            <person name="Wu D."/>
            <person name="Pukall R."/>
            <person name="Klenk H.-P."/>
            <person name="Eisen J.A."/>
        </authorList>
    </citation>
    <scope>NUCLEOTIDE SEQUENCE [LARGE SCALE GENOMIC DNA]</scope>
    <source>
        <strain evidence="11">ATCC 27009 / DSM 446 / BCRC 14685 / JCM 5260 / KCTC 1825 / NBRC 15652 / NCIMB 11725 / NRRL B-14509 / 104-IA</strain>
    </source>
</reference>
<dbReference type="InterPro" id="IPR032466">
    <property type="entry name" value="Metal_Hydrolase"/>
</dbReference>
<evidence type="ECO:0000256" key="6">
    <source>
        <dbReference type="PIRSR" id="PIRSR038994-1"/>
    </source>
</evidence>
<evidence type="ECO:0000256" key="7">
    <source>
        <dbReference type="PIRSR" id="PIRSR038994-2"/>
    </source>
</evidence>
<evidence type="ECO:0000256" key="2">
    <source>
        <dbReference type="ARBA" id="ARBA00022723"/>
    </source>
</evidence>
<dbReference type="Proteomes" id="UP000001917">
    <property type="component" value="Chromosome"/>
</dbReference>
<feature type="binding site" evidence="7">
    <location>
        <begin position="210"/>
        <end position="211"/>
    </location>
    <ligand>
        <name>substrate</name>
    </ligand>
</feature>
<proteinExistence type="inferred from homology"/>
<dbReference type="PANTHER" id="PTHR11113">
    <property type="entry name" value="N-ACETYLGLUCOSAMINE-6-PHOSPHATE DEACETYLASE"/>
    <property type="match status" value="1"/>
</dbReference>
<feature type="binding site" evidence="7">
    <location>
        <position position="218"/>
    </location>
    <ligand>
        <name>substrate</name>
    </ligand>
</feature>
<dbReference type="HOGENOM" id="CLU_032482_2_1_9"/>
<dbReference type="EMBL" id="CP001727">
    <property type="protein sequence ID" value="ACV57903.1"/>
    <property type="molecule type" value="Genomic_DNA"/>
</dbReference>
<comment type="cofactor">
    <cofactor evidence="8">
        <name>a divalent metal cation</name>
        <dbReference type="ChEBI" id="CHEBI:60240"/>
    </cofactor>
    <text evidence="8">Binds 1 divalent metal cation per subunit.</text>
</comment>
<organism evidence="10 11">
    <name type="scientific">Alicyclobacillus acidocaldarius subsp. acidocaldarius (strain ATCC 27009 / DSM 446 / BCRC 14685 / JCM 5260 / KCTC 1825 / NBRC 15652 / NCIMB 11725 / NRRL B-14509 / 104-IA)</name>
    <name type="common">Bacillus acidocaldarius</name>
    <dbReference type="NCBI Taxonomy" id="521098"/>
    <lineage>
        <taxon>Bacteria</taxon>
        <taxon>Bacillati</taxon>
        <taxon>Bacillota</taxon>
        <taxon>Bacilli</taxon>
        <taxon>Bacillales</taxon>
        <taxon>Alicyclobacillaceae</taxon>
        <taxon>Alicyclobacillus</taxon>
    </lineage>
</organism>
<name>C8WUE0_ALIAD</name>
<comment type="similarity">
    <text evidence="1 5">Belongs to the metallo-dependent hydrolases superfamily. NagA family.</text>
</comment>
<dbReference type="eggNOG" id="COG1820">
    <property type="taxonomic scope" value="Bacteria"/>
</dbReference>
<dbReference type="SUPFAM" id="SSF51338">
    <property type="entry name" value="Composite domain of metallo-dependent hydrolases"/>
    <property type="match status" value="1"/>
</dbReference>
<dbReference type="PIRSF" id="PIRSF038994">
    <property type="entry name" value="NagA"/>
    <property type="match status" value="1"/>
</dbReference>
<dbReference type="STRING" id="521098.Aaci_0863"/>
<feature type="domain" description="Amidohydrolase-related" evidence="9">
    <location>
        <begin position="46"/>
        <end position="369"/>
    </location>
</feature>
<dbReference type="Gene3D" id="2.30.40.10">
    <property type="entry name" value="Urease, subunit C, domain 1"/>
    <property type="match status" value="1"/>
</dbReference>
<evidence type="ECO:0000256" key="3">
    <source>
        <dbReference type="ARBA" id="ARBA00022801"/>
    </source>
</evidence>
<dbReference type="SUPFAM" id="SSF51556">
    <property type="entry name" value="Metallo-dependent hydrolases"/>
    <property type="match status" value="1"/>
</dbReference>
<feature type="binding site" evidence="8">
    <location>
        <position position="186"/>
    </location>
    <ligand>
        <name>Zn(2+)</name>
        <dbReference type="ChEBI" id="CHEBI:29105"/>
    </ligand>
</feature>
<keyword evidence="2 8" id="KW-0479">Metal-binding</keyword>
<dbReference type="Pfam" id="PF01979">
    <property type="entry name" value="Amidohydro_1"/>
    <property type="match status" value="1"/>
</dbReference>
<dbReference type="NCBIfam" id="TIGR00221">
    <property type="entry name" value="nagA"/>
    <property type="match status" value="1"/>
</dbReference>
<dbReference type="PANTHER" id="PTHR11113:SF14">
    <property type="entry name" value="N-ACETYLGLUCOSAMINE-6-PHOSPHATE DEACETYLASE"/>
    <property type="match status" value="1"/>
</dbReference>
<keyword evidence="3 5" id="KW-0378">Hydrolase</keyword>
<keyword evidence="4 5" id="KW-0119">Carbohydrate metabolism</keyword>
<feature type="binding site" evidence="7">
    <location>
        <position position="133"/>
    </location>
    <ligand>
        <name>substrate</name>
    </ligand>
</feature>
<feature type="active site" description="Proton donor/acceptor" evidence="6">
    <location>
        <position position="265"/>
    </location>
</feature>
<dbReference type="Gene3D" id="3.20.20.140">
    <property type="entry name" value="Metal-dependent hydrolases"/>
    <property type="match status" value="1"/>
</dbReference>
<accession>C8WUE0</accession>
<dbReference type="GO" id="GO:0008448">
    <property type="term" value="F:N-acetylglucosamine-6-phosphate deacetylase activity"/>
    <property type="evidence" value="ECO:0007669"/>
    <property type="project" value="UniProtKB-EC"/>
</dbReference>
<dbReference type="InterPro" id="IPR011059">
    <property type="entry name" value="Metal-dep_hydrolase_composite"/>
</dbReference>
<feature type="binding site" evidence="8">
    <location>
        <position position="122"/>
    </location>
    <ligand>
        <name>Zn(2+)</name>
        <dbReference type="ChEBI" id="CHEBI:29105"/>
    </ligand>
</feature>
<dbReference type="CDD" id="cd00854">
    <property type="entry name" value="NagA"/>
    <property type="match status" value="1"/>
</dbReference>
<feature type="binding site" evidence="7">
    <location>
        <begin position="298"/>
        <end position="300"/>
    </location>
    <ligand>
        <name>substrate</name>
    </ligand>
</feature>
<evidence type="ECO:0000313" key="11">
    <source>
        <dbReference type="Proteomes" id="UP000001917"/>
    </source>
</evidence>
<evidence type="ECO:0000256" key="4">
    <source>
        <dbReference type="ARBA" id="ARBA00023277"/>
    </source>
</evidence>
<feature type="binding site" evidence="8">
    <location>
        <position position="207"/>
    </location>
    <ligand>
        <name>Zn(2+)</name>
        <dbReference type="ChEBI" id="CHEBI:29105"/>
    </ligand>
</feature>
<evidence type="ECO:0000256" key="5">
    <source>
        <dbReference type="PIRNR" id="PIRNR038994"/>
    </source>
</evidence>
<sequence>MRVVVRGLIDGQWKDVIAEDGWITDVGEAGMGQLTGARLIDTAGRLLPGFVDVHVHGGGGADVMDASMDAFEQIAMTHARHGTTSLLLTTVAASREATLATLSAWRKPGKWRGADVLGFHLEGPFIHPERRGAHPAEYVRTPSQAELRAYAGAGAVRILTLAPELPSADETIQAAHELGIVVSLGHSAATYGEAMRAFDLGAKCATHLFNAMDGLHHRRPGLAAAALDRADAMVELILDGVHVHPAVARLAMRIKGRHGVMLVTDAVSVVDMPEGRYWFAGGEVVYEDGAVRRPDGTLAGSALTMERAVQVGLAHGVFLPSDVPYVAAANAARLLGERRGRIERGYRADLVALSAEGAVTHTIVGGRLVHCA</sequence>
<gene>
    <name evidence="10" type="ordered locus">Aaci_0863</name>
</gene>
<dbReference type="EC" id="3.5.1.25" evidence="10"/>
<keyword evidence="11" id="KW-1185">Reference proteome</keyword>
<protein>
    <submittedName>
        <fullName evidence="10">N-acetylglucosamine-6-phosphate deacetylase</fullName>
        <ecNumber evidence="10">3.5.1.25</ecNumber>
    </submittedName>
</protein>
<feature type="binding site" evidence="7">
    <location>
        <position position="242"/>
    </location>
    <ligand>
        <name>substrate</name>
    </ligand>
</feature>
<evidence type="ECO:0000256" key="8">
    <source>
        <dbReference type="PIRSR" id="PIRSR038994-3"/>
    </source>
</evidence>
<dbReference type="AlphaFoldDB" id="C8WUE0"/>
<dbReference type="GO" id="GO:0046872">
    <property type="term" value="F:metal ion binding"/>
    <property type="evidence" value="ECO:0007669"/>
    <property type="project" value="UniProtKB-KW"/>
</dbReference>
<dbReference type="InterPro" id="IPR006680">
    <property type="entry name" value="Amidohydro-rel"/>
</dbReference>
<evidence type="ECO:0000256" key="1">
    <source>
        <dbReference type="ARBA" id="ARBA00010716"/>
    </source>
</evidence>
<dbReference type="GO" id="GO:0006046">
    <property type="term" value="P:N-acetylglucosamine catabolic process"/>
    <property type="evidence" value="ECO:0007669"/>
    <property type="project" value="TreeGrafter"/>
</dbReference>
<evidence type="ECO:0000313" key="10">
    <source>
        <dbReference type="EMBL" id="ACV57903.1"/>
    </source>
</evidence>
<dbReference type="KEGG" id="aac:Aaci_0863"/>
<reference evidence="10 11" key="2">
    <citation type="journal article" date="2010" name="Stand. Genomic Sci.">
        <title>Complete genome sequence of Alicyclobacillus acidocaldarius type strain (104-IA).</title>
        <authorList>
            <person name="Mavromatis K."/>
            <person name="Sikorski J."/>
            <person name="Lapidus A."/>
            <person name="Glavina Del Rio T."/>
            <person name="Copeland A."/>
            <person name="Tice H."/>
            <person name="Cheng J.F."/>
            <person name="Lucas S."/>
            <person name="Chen F."/>
            <person name="Nolan M."/>
            <person name="Bruce D."/>
            <person name="Goodwin L."/>
            <person name="Pitluck S."/>
            <person name="Ivanova N."/>
            <person name="Ovchinnikova G."/>
            <person name="Pati A."/>
            <person name="Chen A."/>
            <person name="Palaniappan K."/>
            <person name="Land M."/>
            <person name="Hauser L."/>
            <person name="Chang Y.J."/>
            <person name="Jeffries C.D."/>
            <person name="Chain P."/>
            <person name="Meincke L."/>
            <person name="Sims D."/>
            <person name="Chertkov O."/>
            <person name="Han C."/>
            <person name="Brettin T."/>
            <person name="Detter J.C."/>
            <person name="Wahrenburg C."/>
            <person name="Rohde M."/>
            <person name="Pukall R."/>
            <person name="Goker M."/>
            <person name="Bristow J."/>
            <person name="Eisen J.A."/>
            <person name="Markowitz V."/>
            <person name="Hugenholtz P."/>
            <person name="Klenk H.P."/>
            <person name="Kyrpides N.C."/>
        </authorList>
    </citation>
    <scope>NUCLEOTIDE SEQUENCE [LARGE SCALE GENOMIC DNA]</scope>
    <source>
        <strain evidence="11">ATCC 27009 / DSM 446 / BCRC 14685 / JCM 5260 / KCTC 1825 / NBRC 15652 / NCIMB 11725 / NRRL B-14509 / 104-IA</strain>
    </source>
</reference>